<keyword evidence="3" id="KW-1185">Reference proteome</keyword>
<protein>
    <submittedName>
        <fullName evidence="2">Glycosyltransferase</fullName>
    </submittedName>
</protein>
<comment type="caution">
    <text evidence="2">The sequence shown here is derived from an EMBL/GenBank/DDBJ whole genome shotgun (WGS) entry which is preliminary data.</text>
</comment>
<evidence type="ECO:0000259" key="1">
    <source>
        <dbReference type="Pfam" id="PF06722"/>
    </source>
</evidence>
<dbReference type="Gene3D" id="3.40.50.2000">
    <property type="entry name" value="Glycogen Phosphorylase B"/>
    <property type="match status" value="2"/>
</dbReference>
<gene>
    <name evidence="2" type="ORF">ACFP0N_14450</name>
</gene>
<dbReference type="InterPro" id="IPR002213">
    <property type="entry name" value="UDP_glucos_trans"/>
</dbReference>
<sequence>MPKIIVAATPAAGHTGPLLRIAGHLAGLGHDVVFLGGARFAEPVAAAGLGFRALPAEADFDDRDLAVSFPERELVPPGPERTAWDAMHIFGDPVPAQLATLHELLAQFPTAALIYDSLFLGGAALALERKAGDRPAVVAVGTFPVMVGSRDTAPFGPGLLPPTDETERARYAALAEQLAERGRPVTEHVRRAFAAAGVELPAGERARAVTEAADHFLQLTVPGFEYPRGDLPANLRFVGALPLPAPDGAPMPAWWPELTRARAEGRKVVVVTQGTAANGDVTALLAPTVHALADRPDLLVIAATGRRDGERLLAAEVSRLPANVRAAGYVPFDALLPHADVLVSNGGYGGVHTALGHGVPLVVAGGSEDKPEVAARVEWTGTGVNLRTGRPSAEAVAAAVERVLTDPGYRRRAEELRTELEAYRALDVIADLVAGLTPTPADRTEPADLAGALAAEAG</sequence>
<dbReference type="InterPro" id="IPR010610">
    <property type="entry name" value="EryCIII-like_C"/>
</dbReference>
<organism evidence="2 3">
    <name type="scientific">Kitasatospora aburaviensis</name>
    <dbReference type="NCBI Taxonomy" id="67265"/>
    <lineage>
        <taxon>Bacteria</taxon>
        <taxon>Bacillati</taxon>
        <taxon>Actinomycetota</taxon>
        <taxon>Actinomycetes</taxon>
        <taxon>Kitasatosporales</taxon>
        <taxon>Streptomycetaceae</taxon>
        <taxon>Kitasatospora</taxon>
    </lineage>
</organism>
<dbReference type="Pfam" id="PF06722">
    <property type="entry name" value="EryCIII-like_C"/>
    <property type="match status" value="1"/>
</dbReference>
<accession>A0ABW1EWQ8</accession>
<evidence type="ECO:0000313" key="3">
    <source>
        <dbReference type="Proteomes" id="UP001596067"/>
    </source>
</evidence>
<dbReference type="SUPFAM" id="SSF53756">
    <property type="entry name" value="UDP-Glycosyltransferase/glycogen phosphorylase"/>
    <property type="match status" value="1"/>
</dbReference>
<proteinExistence type="predicted"/>
<dbReference type="Proteomes" id="UP001596067">
    <property type="component" value="Unassembled WGS sequence"/>
</dbReference>
<reference evidence="3" key="1">
    <citation type="journal article" date="2019" name="Int. J. Syst. Evol. Microbiol.">
        <title>The Global Catalogue of Microorganisms (GCM) 10K type strain sequencing project: providing services to taxonomists for standard genome sequencing and annotation.</title>
        <authorList>
            <consortium name="The Broad Institute Genomics Platform"/>
            <consortium name="The Broad Institute Genome Sequencing Center for Infectious Disease"/>
            <person name="Wu L."/>
            <person name="Ma J."/>
        </authorList>
    </citation>
    <scope>NUCLEOTIDE SEQUENCE [LARGE SCALE GENOMIC DNA]</scope>
    <source>
        <strain evidence="3">CGMCC 4.1469</strain>
    </source>
</reference>
<name>A0ABW1EWQ8_9ACTN</name>
<dbReference type="RefSeq" id="WP_313765863.1">
    <property type="nucleotide sequence ID" value="NZ_BAAAVH010000012.1"/>
</dbReference>
<dbReference type="PANTHER" id="PTHR21015">
    <property type="entry name" value="UDP-N-ACETYLGLUCOSAMINE--N-ACETYLMURAMYL-(PENTAPEPTIDE) PYROPHOSPHORYL-UNDECAPRENOL N-ACETYLGLUCOSAMINE TRANSFERASE 1"/>
    <property type="match status" value="1"/>
</dbReference>
<dbReference type="EMBL" id="JBHSOD010000014">
    <property type="protein sequence ID" value="MFC5886169.1"/>
    <property type="molecule type" value="Genomic_DNA"/>
</dbReference>
<evidence type="ECO:0000313" key="2">
    <source>
        <dbReference type="EMBL" id="MFC5886169.1"/>
    </source>
</evidence>
<feature type="domain" description="Erythromycin biosynthesis protein CIII-like C-terminal" evidence="1">
    <location>
        <begin position="315"/>
        <end position="422"/>
    </location>
</feature>
<dbReference type="CDD" id="cd03784">
    <property type="entry name" value="GT1_Gtf-like"/>
    <property type="match status" value="1"/>
</dbReference>
<dbReference type="PANTHER" id="PTHR21015:SF22">
    <property type="entry name" value="GLYCOSYLTRANSFERASE"/>
    <property type="match status" value="1"/>
</dbReference>